<organism evidence="10 11">
    <name type="scientific">[Pantoea] beijingensis</name>
    <dbReference type="NCBI Taxonomy" id="1324864"/>
    <lineage>
        <taxon>Bacteria</taxon>
        <taxon>Pseudomonadati</taxon>
        <taxon>Pseudomonadota</taxon>
        <taxon>Gammaproteobacteria</taxon>
        <taxon>Enterobacterales</taxon>
        <taxon>Erwiniaceae</taxon>
        <taxon>Erwinia</taxon>
    </lineage>
</organism>
<sequence>MNIDFSRHITKEYKFNYCVDVKESNLNVAYGVDKNFLFGAGISITSILINNIDMGFNFYIFTDYADPEYVDKIQSLAKQYSTNIEIYIFNNDEFKVLPSTKFWTYAMYYRYVAFEYLSSSLESVLYLDADVICKGSLIELTKINLGEKYAAVVNDLDIIRMKSAERLNIPALAHDYFNSGVVFANLVIWKRMGLLSEAFKILLDEQSHLLYFDQDVLNILFVNHLIILRRDFNCINGVDQVLDKTSKKHVGSITDNTILVHYVGVTKPWHSWADYPISKYFLDAYQKSVWNEQPLLKANTAKLFKRKSRHERLQKKYVKSIFSHIMYIKSKIIKSSL</sequence>
<dbReference type="PANTHER" id="PTHR13778">
    <property type="entry name" value="GLYCOSYLTRANSFERASE 8 DOMAIN-CONTAINING PROTEIN"/>
    <property type="match status" value="1"/>
</dbReference>
<dbReference type="InterPro" id="IPR050748">
    <property type="entry name" value="Glycosyltrans_8_dom-fam"/>
</dbReference>
<evidence type="ECO:0000256" key="2">
    <source>
        <dbReference type="ARBA" id="ARBA00004713"/>
    </source>
</evidence>
<comment type="pathway">
    <text evidence="2">Bacterial outer membrane biogenesis; LPS core biosynthesis.</text>
</comment>
<evidence type="ECO:0000256" key="1">
    <source>
        <dbReference type="ARBA" id="ARBA00001946"/>
    </source>
</evidence>
<evidence type="ECO:0000256" key="6">
    <source>
        <dbReference type="ARBA" id="ARBA00022723"/>
    </source>
</evidence>
<keyword evidence="11" id="KW-1185">Reference proteome</keyword>
<reference evidence="10 11" key="1">
    <citation type="submission" date="2014-04" db="EMBL/GenBank/DDBJ databases">
        <title>Draft genome sequence of Pantoea beijingensis strain LMG 27579, an emerging pathogen to Pleurotus eryngii with potential industrial application.</title>
        <authorList>
            <person name="Xu F."/>
            <person name="Liu Y."/>
            <person name="Wang S."/>
            <person name="Yin Y."/>
            <person name="Ma Y."/>
            <person name="Zhao S."/>
            <person name="Rong C."/>
        </authorList>
    </citation>
    <scope>NUCLEOTIDE SEQUENCE [LARGE SCALE GENOMIC DNA]</scope>
    <source>
        <strain evidence="10 11">LMG 27579</strain>
    </source>
</reference>
<evidence type="ECO:0000256" key="5">
    <source>
        <dbReference type="ARBA" id="ARBA00022679"/>
    </source>
</evidence>
<proteinExistence type="inferred from homology"/>
<dbReference type="CDD" id="cd04194">
    <property type="entry name" value="GT8_A4GalT_like"/>
    <property type="match status" value="1"/>
</dbReference>
<dbReference type="AlphaFoldDB" id="A0A443IGM4"/>
<feature type="domain" description="Glycosyl transferase family 8 C-terminal" evidence="9">
    <location>
        <begin position="275"/>
        <end position="331"/>
    </location>
</feature>
<comment type="caution">
    <text evidence="10">The sequence shown here is derived from an EMBL/GenBank/DDBJ whole genome shotgun (WGS) entry which is preliminary data.</text>
</comment>
<keyword evidence="4" id="KW-0328">Glycosyltransferase</keyword>
<evidence type="ECO:0000313" key="11">
    <source>
        <dbReference type="Proteomes" id="UP000288794"/>
    </source>
</evidence>
<dbReference type="Proteomes" id="UP000288794">
    <property type="component" value="Unassembled WGS sequence"/>
</dbReference>
<gene>
    <name evidence="10" type="ORF">ED28_03965</name>
</gene>
<keyword evidence="8" id="KW-0448">Lipopolysaccharide biosynthesis</keyword>
<dbReference type="GO" id="GO:0046872">
    <property type="term" value="F:metal ion binding"/>
    <property type="evidence" value="ECO:0007669"/>
    <property type="project" value="UniProtKB-KW"/>
</dbReference>
<dbReference type="EMBL" id="JMEE01000003">
    <property type="protein sequence ID" value="RWR03192.1"/>
    <property type="molecule type" value="Genomic_DNA"/>
</dbReference>
<evidence type="ECO:0000256" key="8">
    <source>
        <dbReference type="ARBA" id="ARBA00022985"/>
    </source>
</evidence>
<dbReference type="InterPro" id="IPR013645">
    <property type="entry name" value="Glyco_transf_8N"/>
</dbReference>
<dbReference type="InterPro" id="IPR002495">
    <property type="entry name" value="Glyco_trans_8"/>
</dbReference>
<keyword evidence="6" id="KW-0479">Metal-binding</keyword>
<protein>
    <submittedName>
        <fullName evidence="10">Lipopolysaccharide 1,2-glucosyltransferase</fullName>
    </submittedName>
</protein>
<dbReference type="RefSeq" id="WP_128175462.1">
    <property type="nucleotide sequence ID" value="NZ_CP071409.1"/>
</dbReference>
<dbReference type="InterPro" id="IPR029044">
    <property type="entry name" value="Nucleotide-diphossugar_trans"/>
</dbReference>
<evidence type="ECO:0000256" key="4">
    <source>
        <dbReference type="ARBA" id="ARBA00022676"/>
    </source>
</evidence>
<dbReference type="Pfam" id="PF01501">
    <property type="entry name" value="Glyco_transf_8"/>
    <property type="match status" value="1"/>
</dbReference>
<comment type="cofactor">
    <cofactor evidence="1">
        <name>Mg(2+)</name>
        <dbReference type="ChEBI" id="CHEBI:18420"/>
    </cofactor>
</comment>
<dbReference type="PANTHER" id="PTHR13778:SF64">
    <property type="entry name" value="LIPOPOLYSACCHARIDE 1,2-GLUCOSYLTRANSFERASE"/>
    <property type="match status" value="1"/>
</dbReference>
<evidence type="ECO:0000259" key="9">
    <source>
        <dbReference type="Pfam" id="PF08437"/>
    </source>
</evidence>
<keyword evidence="7" id="KW-0460">Magnesium</keyword>
<evidence type="ECO:0000313" key="10">
    <source>
        <dbReference type="EMBL" id="RWR03192.1"/>
    </source>
</evidence>
<comment type="similarity">
    <text evidence="3">Belongs to the glycosyltransferase 8 family.</text>
</comment>
<dbReference type="Pfam" id="PF08437">
    <property type="entry name" value="Glyco_transf_8C"/>
    <property type="match status" value="1"/>
</dbReference>
<evidence type="ECO:0000256" key="3">
    <source>
        <dbReference type="ARBA" id="ARBA00006351"/>
    </source>
</evidence>
<name>A0A443IGM4_9GAMM</name>
<accession>A0A443IGM4</accession>
<dbReference type="GO" id="GO:0008918">
    <property type="term" value="F:lipopolysaccharide 3-alpha-galactosyltransferase activity"/>
    <property type="evidence" value="ECO:0007669"/>
    <property type="project" value="InterPro"/>
</dbReference>
<keyword evidence="5 10" id="KW-0808">Transferase</keyword>
<dbReference type="Gene3D" id="3.90.550.10">
    <property type="entry name" value="Spore Coat Polysaccharide Biosynthesis Protein SpsA, Chain A"/>
    <property type="match status" value="1"/>
</dbReference>
<evidence type="ECO:0000256" key="7">
    <source>
        <dbReference type="ARBA" id="ARBA00022842"/>
    </source>
</evidence>
<dbReference type="SUPFAM" id="SSF53448">
    <property type="entry name" value="Nucleotide-diphospho-sugar transferases"/>
    <property type="match status" value="1"/>
</dbReference>